<dbReference type="PANTHER" id="PTHR11274">
    <property type="entry name" value="RAD25/XP-B DNA REPAIR HELICASE"/>
    <property type="match status" value="1"/>
</dbReference>
<keyword evidence="2" id="KW-0378">Hydrolase</keyword>
<dbReference type="GO" id="GO:0016787">
    <property type="term" value="F:hydrolase activity"/>
    <property type="evidence" value="ECO:0007669"/>
    <property type="project" value="UniProtKB-KW"/>
</dbReference>
<dbReference type="PROSITE" id="PS51192">
    <property type="entry name" value="HELICASE_ATP_BIND_1"/>
    <property type="match status" value="1"/>
</dbReference>
<dbReference type="InterPro" id="IPR001650">
    <property type="entry name" value="Helicase_C-like"/>
</dbReference>
<evidence type="ECO:0000259" key="6">
    <source>
        <dbReference type="PROSITE" id="PS51194"/>
    </source>
</evidence>
<dbReference type="SUPFAM" id="SSF52540">
    <property type="entry name" value="P-loop containing nucleoside triphosphate hydrolases"/>
    <property type="match status" value="1"/>
</dbReference>
<reference evidence="7" key="1">
    <citation type="journal article" date="2015" name="Nature">
        <title>Complex archaea that bridge the gap between prokaryotes and eukaryotes.</title>
        <authorList>
            <person name="Spang A."/>
            <person name="Saw J.H."/>
            <person name="Jorgensen S.L."/>
            <person name="Zaremba-Niedzwiedzka K."/>
            <person name="Martijn J."/>
            <person name="Lind A.E."/>
            <person name="van Eijk R."/>
            <person name="Schleper C."/>
            <person name="Guy L."/>
            <person name="Ettema T.J."/>
        </authorList>
    </citation>
    <scope>NUCLEOTIDE SEQUENCE</scope>
</reference>
<dbReference type="GO" id="GO:0005524">
    <property type="term" value="F:ATP binding"/>
    <property type="evidence" value="ECO:0007669"/>
    <property type="project" value="UniProtKB-KW"/>
</dbReference>
<proteinExistence type="predicted"/>
<name>A0A0F9TYH0_9ZZZZ</name>
<dbReference type="InterPro" id="IPR014001">
    <property type="entry name" value="Helicase_ATP-bd"/>
</dbReference>
<dbReference type="Gene3D" id="3.30.780.20">
    <property type="match status" value="1"/>
</dbReference>
<feature type="domain" description="Helicase ATP-binding" evidence="5">
    <location>
        <begin position="106"/>
        <end position="260"/>
    </location>
</feature>
<dbReference type="PROSITE" id="PS51194">
    <property type="entry name" value="HELICASE_CTER"/>
    <property type="match status" value="1"/>
</dbReference>
<dbReference type="Pfam" id="PF04851">
    <property type="entry name" value="ResIII"/>
    <property type="match status" value="1"/>
</dbReference>
<dbReference type="InterPro" id="IPR050615">
    <property type="entry name" value="ATP-dep_DNA_Helicase"/>
</dbReference>
<dbReference type="InterPro" id="IPR006935">
    <property type="entry name" value="Helicase/UvrB_N"/>
</dbReference>
<comment type="caution">
    <text evidence="7">The sequence shown here is derived from an EMBL/GenBank/DDBJ whole genome shotgun (WGS) entry which is preliminary data.</text>
</comment>
<feature type="domain" description="Helicase C-terminal" evidence="6">
    <location>
        <begin position="307"/>
        <end position="480"/>
    </location>
</feature>
<evidence type="ECO:0000256" key="4">
    <source>
        <dbReference type="ARBA" id="ARBA00022840"/>
    </source>
</evidence>
<keyword evidence="3" id="KW-0347">Helicase</keyword>
<dbReference type="InterPro" id="IPR049430">
    <property type="entry name" value="UvsW_N_sf"/>
</dbReference>
<dbReference type="InterPro" id="IPR027417">
    <property type="entry name" value="P-loop_NTPase"/>
</dbReference>
<gene>
    <name evidence="7" type="ORF">LCGC14_0672830</name>
</gene>
<protein>
    <recommendedName>
        <fullName evidence="8">Helicase ATP-binding domain-containing protein</fullName>
    </recommendedName>
</protein>
<keyword evidence="1" id="KW-0547">Nucleotide-binding</keyword>
<evidence type="ECO:0000256" key="2">
    <source>
        <dbReference type="ARBA" id="ARBA00022801"/>
    </source>
</evidence>
<dbReference type="Pfam" id="PF00271">
    <property type="entry name" value="Helicase_C"/>
    <property type="match status" value="1"/>
</dbReference>
<dbReference type="GO" id="GO:0003677">
    <property type="term" value="F:DNA binding"/>
    <property type="evidence" value="ECO:0007669"/>
    <property type="project" value="InterPro"/>
</dbReference>
<evidence type="ECO:0000259" key="5">
    <source>
        <dbReference type="PROSITE" id="PS51192"/>
    </source>
</evidence>
<dbReference type="SMART" id="SM00487">
    <property type="entry name" value="DEXDc"/>
    <property type="match status" value="1"/>
</dbReference>
<dbReference type="PANTHER" id="PTHR11274:SF0">
    <property type="entry name" value="GENERAL TRANSCRIPTION AND DNA REPAIR FACTOR IIH HELICASE SUBUNIT XPB"/>
    <property type="match status" value="1"/>
</dbReference>
<accession>A0A0F9TYH0</accession>
<dbReference type="GO" id="GO:0004386">
    <property type="term" value="F:helicase activity"/>
    <property type="evidence" value="ECO:0007669"/>
    <property type="project" value="UniProtKB-KW"/>
</dbReference>
<sequence length="485" mass="55002">MWLEVTHRYCQIKRATSEEESWLGAYLSFRDDKAFFRRRGKWRADTKIRMLNATTGTFPAGFLASVRAAAKKDKIKIKLLDKRGRPPKPDPLALLDWLRDYQLDAIDAAKKNTTGIFHHATGAGKTEIQIGLTEVYPEKWLILTHKIDLLSQTGERFAKRTGEEVGFIGAGKYNPKRVTIATFHTINSMLRRKKTRGKIEPFLRSIVGVMVDECHVVAADTFWRVTMAVPNAHFRYGFSGTPFARGDKKSIYVWGALGPVIHKISADYLVKKGVLARPRVRMIEVRQNVEAETWQDAYRLGVVESKPRNKAVIKIAKKATKPCLLFVDQVKHGQLLENAIRRSGEKVEFVWGKKSLQVRRAAIRRLVHGDTDILVCNVIFQEGIDIPELQSIIAAQGRKSMITVLQRLGRGTRKHDSEGNVTKSEFEVYDIADKGCGMCGKKGIPKHRSCKWLERHARKRLAAYASEKFEVVVERGQQLSLAEVI</sequence>
<dbReference type="Gene3D" id="3.40.50.300">
    <property type="entry name" value="P-loop containing nucleotide triphosphate hydrolases"/>
    <property type="match status" value="2"/>
</dbReference>
<evidence type="ECO:0000256" key="1">
    <source>
        <dbReference type="ARBA" id="ARBA00022741"/>
    </source>
</evidence>
<evidence type="ECO:0000313" key="7">
    <source>
        <dbReference type="EMBL" id="KKN46443.1"/>
    </source>
</evidence>
<evidence type="ECO:0000256" key="3">
    <source>
        <dbReference type="ARBA" id="ARBA00022806"/>
    </source>
</evidence>
<organism evidence="7">
    <name type="scientific">marine sediment metagenome</name>
    <dbReference type="NCBI Taxonomy" id="412755"/>
    <lineage>
        <taxon>unclassified sequences</taxon>
        <taxon>metagenomes</taxon>
        <taxon>ecological metagenomes</taxon>
    </lineage>
</organism>
<keyword evidence="4" id="KW-0067">ATP-binding</keyword>
<dbReference type="SMART" id="SM00490">
    <property type="entry name" value="HELICc"/>
    <property type="match status" value="1"/>
</dbReference>
<evidence type="ECO:0008006" key="8">
    <source>
        <dbReference type="Google" id="ProtNLM"/>
    </source>
</evidence>
<dbReference type="AlphaFoldDB" id="A0A0F9TYH0"/>
<dbReference type="EMBL" id="LAZR01001330">
    <property type="protein sequence ID" value="KKN46443.1"/>
    <property type="molecule type" value="Genomic_DNA"/>
</dbReference>